<gene>
    <name evidence="1" type="ORF">QAD02_010859</name>
</gene>
<protein>
    <submittedName>
        <fullName evidence="1">Uncharacterized protein</fullName>
    </submittedName>
</protein>
<comment type="caution">
    <text evidence="1">The sequence shown here is derived from an EMBL/GenBank/DDBJ whole genome shotgun (WGS) entry which is preliminary data.</text>
</comment>
<evidence type="ECO:0000313" key="2">
    <source>
        <dbReference type="Proteomes" id="UP001239111"/>
    </source>
</evidence>
<evidence type="ECO:0000313" key="1">
    <source>
        <dbReference type="EMBL" id="KAJ8675073.1"/>
    </source>
</evidence>
<dbReference type="EMBL" id="CM056742">
    <property type="protein sequence ID" value="KAJ8675073.1"/>
    <property type="molecule type" value="Genomic_DNA"/>
</dbReference>
<accession>A0ACC2NW26</accession>
<keyword evidence="2" id="KW-1185">Reference proteome</keyword>
<organism evidence="1 2">
    <name type="scientific">Eretmocerus hayati</name>
    <dbReference type="NCBI Taxonomy" id="131215"/>
    <lineage>
        <taxon>Eukaryota</taxon>
        <taxon>Metazoa</taxon>
        <taxon>Ecdysozoa</taxon>
        <taxon>Arthropoda</taxon>
        <taxon>Hexapoda</taxon>
        <taxon>Insecta</taxon>
        <taxon>Pterygota</taxon>
        <taxon>Neoptera</taxon>
        <taxon>Endopterygota</taxon>
        <taxon>Hymenoptera</taxon>
        <taxon>Apocrita</taxon>
        <taxon>Proctotrupomorpha</taxon>
        <taxon>Chalcidoidea</taxon>
        <taxon>Aphelinidae</taxon>
        <taxon>Aphelininae</taxon>
        <taxon>Eretmocerus</taxon>
    </lineage>
</organism>
<sequence>MQRKINIQRYVHNSSELREWKGEEGQIDIEKAGQERKFEKRHQTDPLKRDDEKLQRKNPERKAKTNRSTWTHLRRTQLEYDNGRTKENHIPERIKISDDDRHNLQDEREFALLAEVNQDPITYHQAMKSAESLQWGEAVAEEMEAMEENDVWGIVDRPPET</sequence>
<name>A0ACC2NW26_9HYME</name>
<dbReference type="Proteomes" id="UP001239111">
    <property type="component" value="Chromosome 2"/>
</dbReference>
<proteinExistence type="predicted"/>
<reference evidence="1" key="1">
    <citation type="submission" date="2023-04" db="EMBL/GenBank/DDBJ databases">
        <title>A chromosome-level genome assembly of the parasitoid wasp Eretmocerus hayati.</title>
        <authorList>
            <person name="Zhong Y."/>
            <person name="Liu S."/>
            <person name="Liu Y."/>
        </authorList>
    </citation>
    <scope>NUCLEOTIDE SEQUENCE</scope>
    <source>
        <strain evidence="1">ZJU_SS_LIU_2023</strain>
    </source>
</reference>